<comment type="subcellular location">
    <subcellularLocation>
        <location evidence="1">Cell membrane</location>
        <topology evidence="1">Multi-pass membrane protein</topology>
    </subcellularLocation>
</comment>
<keyword evidence="9" id="KW-1185">Reference proteome</keyword>
<evidence type="ECO:0000256" key="4">
    <source>
        <dbReference type="ARBA" id="ARBA00022692"/>
    </source>
</evidence>
<keyword evidence="3" id="KW-1003">Cell membrane</keyword>
<organism evidence="8 9">
    <name type="scientific">Lichenicoccus roseus</name>
    <dbReference type="NCBI Taxonomy" id="2683649"/>
    <lineage>
        <taxon>Bacteria</taxon>
        <taxon>Pseudomonadati</taxon>
        <taxon>Pseudomonadota</taxon>
        <taxon>Alphaproteobacteria</taxon>
        <taxon>Acetobacterales</taxon>
        <taxon>Acetobacteraceae</taxon>
        <taxon>Lichenicoccus</taxon>
    </lineage>
</organism>
<dbReference type="AlphaFoldDB" id="A0A5R9IZE0"/>
<sequence length="499" mass="52819">MLTLQARRLRGIWTMSIERRAAAGAFWSFGATSAERAVGFVIFAVILHFVPVGDVGLVALGSMLVELANTVAIGGAAERVIAADRGDTRSEAGSFWAQLLIALMLATLLWLGAPFAAGLYGEPRLVWVVRSLSAMILLNVLVVVPLATLTRDFRFRAVGLMSLGATLTGAISALPLAIHGHGALALVVQRLAGVLFFVVAVTAVARWRPRARIDLAELRSALRFSLPLIGTNLVEYLARTGFALIAGLRLDVVSIGYLRVAQRLLEVLQEVVVTSISRIFLPLFVSIRSDPARRYEVAKRIMGMMALTVIGCFAVAGAAATPLIDTMFGLRLQPAAPVFTVLSALGPYIVVNAFLRPLLVSAGRRGQMLWVSALNALTTGVVAYLAVPYGLTALAAALVVRGFLAILLMAPLIRSVLGHSVAPLLSSLIVPIAGGVAARLAVLAVEQIIPADWPGLLMLLAEGSVAAAIYAGVLLLCARSRSAEVIRLLQRLISRAVPG</sequence>
<dbReference type="PANTHER" id="PTHR30250">
    <property type="entry name" value="PST FAMILY PREDICTED COLANIC ACID TRANSPORTER"/>
    <property type="match status" value="1"/>
</dbReference>
<evidence type="ECO:0000256" key="3">
    <source>
        <dbReference type="ARBA" id="ARBA00022475"/>
    </source>
</evidence>
<feature type="transmembrane region" description="Helical" evidence="7">
    <location>
        <begin position="158"/>
        <end position="178"/>
    </location>
</feature>
<dbReference type="EMBL" id="VCDI01000010">
    <property type="protein sequence ID" value="TLU70850.1"/>
    <property type="molecule type" value="Genomic_DNA"/>
</dbReference>
<accession>A0A5R9IZE0</accession>
<feature type="transmembrane region" description="Helical" evidence="7">
    <location>
        <begin position="95"/>
        <end position="113"/>
    </location>
</feature>
<evidence type="ECO:0000313" key="8">
    <source>
        <dbReference type="EMBL" id="TLU70850.1"/>
    </source>
</evidence>
<comment type="caution">
    <text evidence="8">The sequence shown here is derived from an EMBL/GenBank/DDBJ whole genome shotgun (WGS) entry which is preliminary data.</text>
</comment>
<keyword evidence="4 7" id="KW-0812">Transmembrane</keyword>
<feature type="transmembrane region" description="Helical" evidence="7">
    <location>
        <begin position="336"/>
        <end position="355"/>
    </location>
</feature>
<feature type="transmembrane region" description="Helical" evidence="7">
    <location>
        <begin position="457"/>
        <end position="478"/>
    </location>
</feature>
<keyword evidence="5 7" id="KW-1133">Transmembrane helix</keyword>
<feature type="transmembrane region" description="Helical" evidence="7">
    <location>
        <begin position="393"/>
        <end position="413"/>
    </location>
</feature>
<proteinExistence type="inferred from homology"/>
<evidence type="ECO:0000256" key="2">
    <source>
        <dbReference type="ARBA" id="ARBA00007430"/>
    </source>
</evidence>
<evidence type="ECO:0000256" key="5">
    <source>
        <dbReference type="ARBA" id="ARBA00022989"/>
    </source>
</evidence>
<feature type="transmembrane region" description="Helical" evidence="7">
    <location>
        <begin position="55"/>
        <end position="74"/>
    </location>
</feature>
<dbReference type="OrthoDB" id="7356923at2"/>
<dbReference type="Pfam" id="PF13440">
    <property type="entry name" value="Polysacc_synt_3"/>
    <property type="match status" value="1"/>
</dbReference>
<dbReference type="InterPro" id="IPR050833">
    <property type="entry name" value="Poly_Biosynth_Transport"/>
</dbReference>
<keyword evidence="6 7" id="KW-0472">Membrane</keyword>
<comment type="similarity">
    <text evidence="2">Belongs to the polysaccharide synthase family.</text>
</comment>
<dbReference type="GO" id="GO:0005886">
    <property type="term" value="C:plasma membrane"/>
    <property type="evidence" value="ECO:0007669"/>
    <property type="project" value="UniProtKB-SubCell"/>
</dbReference>
<dbReference type="PANTHER" id="PTHR30250:SF10">
    <property type="entry name" value="LIPOPOLYSACCHARIDE BIOSYNTHESIS PROTEIN WZXC"/>
    <property type="match status" value="1"/>
</dbReference>
<dbReference type="Proteomes" id="UP000305654">
    <property type="component" value="Unassembled WGS sequence"/>
</dbReference>
<feature type="transmembrane region" description="Helical" evidence="7">
    <location>
        <begin position="125"/>
        <end position="146"/>
    </location>
</feature>
<feature type="transmembrane region" description="Helical" evidence="7">
    <location>
        <begin position="301"/>
        <end position="324"/>
    </location>
</feature>
<reference evidence="8 9" key="1">
    <citation type="submission" date="2019-05" db="EMBL/GenBank/DDBJ databases">
        <authorList>
            <person name="Pankratov T."/>
            <person name="Grouzdev D."/>
        </authorList>
    </citation>
    <scope>NUCLEOTIDE SEQUENCE [LARGE SCALE GENOMIC DNA]</scope>
    <source>
        <strain evidence="8 9">KEBCLARHB70R</strain>
    </source>
</reference>
<feature type="transmembrane region" description="Helical" evidence="7">
    <location>
        <begin position="184"/>
        <end position="205"/>
    </location>
</feature>
<feature type="transmembrane region" description="Helical" evidence="7">
    <location>
        <begin position="367"/>
        <end position="387"/>
    </location>
</feature>
<evidence type="ECO:0000256" key="6">
    <source>
        <dbReference type="ARBA" id="ARBA00023136"/>
    </source>
</evidence>
<evidence type="ECO:0000313" key="9">
    <source>
        <dbReference type="Proteomes" id="UP000305654"/>
    </source>
</evidence>
<protein>
    <submittedName>
        <fullName evidence="8">Polysaccharide biosynthesis protein</fullName>
    </submittedName>
</protein>
<evidence type="ECO:0000256" key="1">
    <source>
        <dbReference type="ARBA" id="ARBA00004651"/>
    </source>
</evidence>
<feature type="transmembrane region" description="Helical" evidence="7">
    <location>
        <begin position="21"/>
        <end position="49"/>
    </location>
</feature>
<name>A0A5R9IZE0_9PROT</name>
<gene>
    <name evidence="8" type="ORF">FE263_19895</name>
</gene>
<feature type="transmembrane region" description="Helical" evidence="7">
    <location>
        <begin position="425"/>
        <end position="445"/>
    </location>
</feature>
<evidence type="ECO:0000256" key="7">
    <source>
        <dbReference type="SAM" id="Phobius"/>
    </source>
</evidence>